<keyword evidence="3" id="KW-1185">Reference proteome</keyword>
<proteinExistence type="predicted"/>
<organism evidence="2 3">
    <name type="scientific">Nitzschia inconspicua</name>
    <dbReference type="NCBI Taxonomy" id="303405"/>
    <lineage>
        <taxon>Eukaryota</taxon>
        <taxon>Sar</taxon>
        <taxon>Stramenopiles</taxon>
        <taxon>Ochrophyta</taxon>
        <taxon>Bacillariophyta</taxon>
        <taxon>Bacillariophyceae</taxon>
        <taxon>Bacillariophycidae</taxon>
        <taxon>Bacillariales</taxon>
        <taxon>Bacillariaceae</taxon>
        <taxon>Nitzschia</taxon>
    </lineage>
</organism>
<dbReference type="OrthoDB" id="2157955at2759"/>
<dbReference type="EMBL" id="JAGRRH010000088">
    <property type="protein sequence ID" value="KAG7337312.1"/>
    <property type="molecule type" value="Genomic_DNA"/>
</dbReference>
<reference evidence="2" key="2">
    <citation type="submission" date="2021-04" db="EMBL/GenBank/DDBJ databases">
        <authorList>
            <person name="Podell S."/>
        </authorList>
    </citation>
    <scope>NUCLEOTIDE SEQUENCE</scope>
    <source>
        <strain evidence="2">Hildebrandi</strain>
    </source>
</reference>
<accession>A0A9K3LSJ4</accession>
<protein>
    <submittedName>
        <fullName evidence="2">Uncharacterized protein</fullName>
    </submittedName>
</protein>
<dbReference type="Proteomes" id="UP000693970">
    <property type="component" value="Unassembled WGS sequence"/>
</dbReference>
<gene>
    <name evidence="1" type="ORF">IV203_004903</name>
    <name evidence="2" type="ORF">IV203_030143</name>
</gene>
<evidence type="ECO:0000313" key="2">
    <source>
        <dbReference type="EMBL" id="KAG7367472.1"/>
    </source>
</evidence>
<sequence>MMKYDRKIGFALKQQYQWGRKCQQSTAAEVVKSTVYYNILLTRGGLIVARWKKDFQDPSFGLNVRYSTAGHGDRWMLASRNIPNNSNKCSLATSTKRFITMRMEVWYKLNDHKVDAVDVPEGLKVRNLKDAIKAKWPELKDIAAARLEVFVADPNTCGTREIQPYDPIPTNTTGQNPLVVVARQQQQQAPQLSQLIEAMVAEHLRDWSKAYKRPALPTFEISEDAALRCYWKGNETGVPALIGNKTRPSLLLHDLQNEEHKETSGYKYIDESQKIGPIALYGTSGAGKTRTIFEYLSHNYGFYLSAAADQTINPGSKDVVFLIQHCSEVMSPIPHDSANSKELSEENLRYVQTLLKALLFVRTEVFRQIDTALSSRQGGRLSCYEWLIIQLFPSDVLGCDIFLDVLREIVSNKSQYSMDGVPVPKLERQNSCFMDEAQVLLKKLNGVFLSTEGTDPRSAYSAFLKGLTNLQLTAGTIHYPCFSGTGMSIEAYKAAANSLMVKPNLHDHLFYFVGLKTMSRADVIQYIGKFLDLSKVKDDLVNHVGDWLKGRPRWVATFIETYIESKQTKSKREPRGSFEDAEQPLIKSLNRYIEVCTANPEEEGTMRFSWSLKDKSAFAAVSRMFEKKGIEWFEAQEAFRKATFDFSFGGERQRVKRKASDMIEAGVASVDLQDKDSDFVEAVIGEPLAVQASITYFGLQDSISTKVASTTSSSEMGKVFEEFLLPSIQTRFQKILRSQVGQDSSLVDFMVPEWSSYGVLATRCGEKPAATIAWINAAVKARFEGAVAPFCFPDTLFGPDVAFLMRTHDWSDFRFVALQAKLKLKLNQAEALRTVVPALFYHENRDSKPSSSLKDAQLHSLWKKAEEDLFGIEQVDITPEGKNQVSMTGRKRKRDMVRVMVQYPADKTKSANPGPIPHNVYRTKKQCKEGKCNCPEHDHLITINVNNSKELFGPKGVELLKLVEPTEDSS</sequence>
<evidence type="ECO:0000313" key="1">
    <source>
        <dbReference type="EMBL" id="KAG7337312.1"/>
    </source>
</evidence>
<name>A0A9K3LSJ4_9STRA</name>
<evidence type="ECO:0000313" key="3">
    <source>
        <dbReference type="Proteomes" id="UP000693970"/>
    </source>
</evidence>
<reference evidence="2" key="1">
    <citation type="journal article" date="2021" name="Sci. Rep.">
        <title>Diploid genomic architecture of Nitzschia inconspicua, an elite biomass production diatom.</title>
        <authorList>
            <person name="Oliver A."/>
            <person name="Podell S."/>
            <person name="Pinowska A."/>
            <person name="Traller J.C."/>
            <person name="Smith S.R."/>
            <person name="McClure R."/>
            <person name="Beliaev A."/>
            <person name="Bohutskyi P."/>
            <person name="Hill E.A."/>
            <person name="Rabines A."/>
            <person name="Zheng H."/>
            <person name="Allen L.Z."/>
            <person name="Kuo A."/>
            <person name="Grigoriev I.V."/>
            <person name="Allen A.E."/>
            <person name="Hazlebeck D."/>
            <person name="Allen E.E."/>
        </authorList>
    </citation>
    <scope>NUCLEOTIDE SEQUENCE</scope>
    <source>
        <strain evidence="2">Hildebrandi</strain>
    </source>
</reference>
<dbReference type="AlphaFoldDB" id="A0A9K3LSJ4"/>
<comment type="caution">
    <text evidence="2">The sequence shown here is derived from an EMBL/GenBank/DDBJ whole genome shotgun (WGS) entry which is preliminary data.</text>
</comment>
<dbReference type="EMBL" id="JAGRRH010000007">
    <property type="protein sequence ID" value="KAG7367472.1"/>
    <property type="molecule type" value="Genomic_DNA"/>
</dbReference>